<feature type="region of interest" description="Disordered" evidence="1">
    <location>
        <begin position="28"/>
        <end position="65"/>
    </location>
</feature>
<reference evidence="3" key="1">
    <citation type="submission" date="2021-01" db="EMBL/GenBank/DDBJ databases">
        <authorList>
            <person name="Corre E."/>
            <person name="Pelletier E."/>
            <person name="Niang G."/>
            <person name="Scheremetjew M."/>
            <person name="Finn R."/>
            <person name="Kale V."/>
            <person name="Holt S."/>
            <person name="Cochrane G."/>
            <person name="Meng A."/>
            <person name="Brown T."/>
            <person name="Cohen L."/>
        </authorList>
    </citation>
    <scope>NUCLEOTIDE SEQUENCE</scope>
    <source>
        <strain evidence="3">CCMP3276</strain>
    </source>
</reference>
<name>A0A7S0T5V2_9RHOD</name>
<feature type="chain" id="PRO_5030850614" evidence="2">
    <location>
        <begin position="21"/>
        <end position="119"/>
    </location>
</feature>
<protein>
    <submittedName>
        <fullName evidence="3">Uncharacterized protein</fullName>
    </submittedName>
</protein>
<feature type="region of interest" description="Disordered" evidence="1">
    <location>
        <begin position="80"/>
        <end position="103"/>
    </location>
</feature>
<keyword evidence="2" id="KW-0732">Signal</keyword>
<evidence type="ECO:0000313" key="3">
    <source>
        <dbReference type="EMBL" id="CAD8724310.1"/>
    </source>
</evidence>
<feature type="compositionally biased region" description="Polar residues" evidence="1">
    <location>
        <begin position="80"/>
        <end position="92"/>
    </location>
</feature>
<feature type="signal peptide" evidence="2">
    <location>
        <begin position="1"/>
        <end position="20"/>
    </location>
</feature>
<gene>
    <name evidence="3" type="ORF">EMAD1354_LOCUS387</name>
</gene>
<dbReference type="EMBL" id="HBFE01000559">
    <property type="protein sequence ID" value="CAD8724310.1"/>
    <property type="molecule type" value="Transcribed_RNA"/>
</dbReference>
<organism evidence="3">
    <name type="scientific">Erythrolobus madagascarensis</name>
    <dbReference type="NCBI Taxonomy" id="708628"/>
    <lineage>
        <taxon>Eukaryota</taxon>
        <taxon>Rhodophyta</taxon>
        <taxon>Bangiophyceae</taxon>
        <taxon>Porphyridiales</taxon>
        <taxon>Porphyridiaceae</taxon>
        <taxon>Erythrolobus</taxon>
    </lineage>
</organism>
<evidence type="ECO:0000256" key="1">
    <source>
        <dbReference type="SAM" id="MobiDB-lite"/>
    </source>
</evidence>
<proteinExistence type="predicted"/>
<feature type="compositionally biased region" description="Low complexity" evidence="1">
    <location>
        <begin position="38"/>
        <end position="63"/>
    </location>
</feature>
<evidence type="ECO:0000256" key="2">
    <source>
        <dbReference type="SAM" id="SignalP"/>
    </source>
</evidence>
<sequence length="119" mass="12957">MNQLLSLLTHVHSLVSCALSVQRSPYNHKNVRAFAPRSTSTTTTSSSSSSSSSSRSSKLSASTDLYDSVQTVTDPKLFCSESSTSQKIPGSNNDRKHQAGNCNLREQQHRGTTCHALNW</sequence>
<accession>A0A7S0T5V2</accession>
<dbReference type="AlphaFoldDB" id="A0A7S0T5V2"/>